<evidence type="ECO:0000256" key="5">
    <source>
        <dbReference type="ARBA" id="ARBA00022967"/>
    </source>
</evidence>
<feature type="transmembrane region" description="Helical" evidence="9">
    <location>
        <begin position="195"/>
        <end position="219"/>
    </location>
</feature>
<proteinExistence type="inferred from homology"/>
<feature type="transmembrane region" description="Helical" evidence="9">
    <location>
        <begin position="157"/>
        <end position="174"/>
    </location>
</feature>
<evidence type="ECO:0000256" key="7">
    <source>
        <dbReference type="ARBA" id="ARBA00023136"/>
    </source>
</evidence>
<dbReference type="CDD" id="cd01665">
    <property type="entry name" value="Cyt_c_Oxidase_III"/>
    <property type="match status" value="1"/>
</dbReference>
<accession>A0A2D1CR40</accession>
<reference evidence="11" key="1">
    <citation type="journal article" date="2017" name="Mol. Ecol.">
        <title>Shotgun mitogenomics across body size classes in a local assemblage of tropical Diptera: Phylogeny, species diversity and mitochondrial abundance spectrum.</title>
        <authorList>
            <person name="Choo L.Q."/>
            <person name="Crampton-Platt A."/>
            <person name="Vogler A.P."/>
        </authorList>
    </citation>
    <scope>NUCLEOTIDE SEQUENCE</scope>
</reference>
<feature type="transmembrane region" description="Helical" evidence="9">
    <location>
        <begin position="12"/>
        <end position="31"/>
    </location>
</feature>
<feature type="transmembrane region" description="Helical" evidence="9">
    <location>
        <begin position="77"/>
        <end position="105"/>
    </location>
</feature>
<feature type="transmembrane region" description="Helical" evidence="9">
    <location>
        <begin position="126"/>
        <end position="145"/>
    </location>
</feature>
<keyword evidence="8 11" id="KW-0496">Mitochondrion</keyword>
<dbReference type="Gene3D" id="1.10.287.70">
    <property type="match status" value="1"/>
</dbReference>
<name>A0A2D1CR40_9DIPT</name>
<evidence type="ECO:0000313" key="11">
    <source>
        <dbReference type="EMBL" id="ATN41228.1"/>
    </source>
</evidence>
<dbReference type="InterPro" id="IPR000298">
    <property type="entry name" value="Cyt_c_oxidase-like_su3"/>
</dbReference>
<feature type="transmembrane region" description="Helical" evidence="9">
    <location>
        <begin position="239"/>
        <end position="258"/>
    </location>
</feature>
<dbReference type="InterPro" id="IPR033945">
    <property type="entry name" value="Cyt_c_oxase_su3_dom"/>
</dbReference>
<dbReference type="GO" id="GO:0004129">
    <property type="term" value="F:cytochrome-c oxidase activity"/>
    <property type="evidence" value="ECO:0007669"/>
    <property type="project" value="InterPro"/>
</dbReference>
<dbReference type="GO" id="GO:0006123">
    <property type="term" value="P:mitochondrial electron transport, cytochrome c to oxygen"/>
    <property type="evidence" value="ECO:0007669"/>
    <property type="project" value="TreeGrafter"/>
</dbReference>
<feature type="transmembrane region" description="Helical" evidence="9">
    <location>
        <begin position="38"/>
        <end position="57"/>
    </location>
</feature>
<comment type="subcellular location">
    <subcellularLocation>
        <location evidence="1">Membrane</location>
        <topology evidence="1">Multi-pass membrane protein</topology>
    </subcellularLocation>
</comment>
<dbReference type="Gene3D" id="1.20.120.80">
    <property type="entry name" value="Cytochrome c oxidase, subunit III, four-helix bundle"/>
    <property type="match status" value="1"/>
</dbReference>
<dbReference type="EMBL" id="MF410966">
    <property type="protein sequence ID" value="ATN41228.1"/>
    <property type="molecule type" value="Genomic_DNA"/>
</dbReference>
<dbReference type="Pfam" id="PF00510">
    <property type="entry name" value="COX3"/>
    <property type="match status" value="1"/>
</dbReference>
<evidence type="ECO:0000256" key="6">
    <source>
        <dbReference type="ARBA" id="ARBA00022989"/>
    </source>
</evidence>
<evidence type="ECO:0000256" key="2">
    <source>
        <dbReference type="ARBA" id="ARBA00010581"/>
    </source>
</evidence>
<dbReference type="SUPFAM" id="SSF81452">
    <property type="entry name" value="Cytochrome c oxidase subunit III-like"/>
    <property type="match status" value="1"/>
</dbReference>
<dbReference type="InterPro" id="IPR035973">
    <property type="entry name" value="Cyt_c_oxidase_su3-like_sf"/>
</dbReference>
<comment type="function">
    <text evidence="8">Component of the cytochrome c oxidase, the last enzyme in the mitochondrial electron transport chain which drives oxidative phosphorylation. The respiratory chain contains 3 multisubunit complexes succinate dehydrogenase (complex II, CII), ubiquinol-cytochrome c oxidoreductase (cytochrome b-c1 complex, complex III, CIII) and cytochrome c oxidase (complex IV, CIV), that cooperate to transfer electrons derived from NADH and succinate to molecular oxygen, creating an electrochemical gradient over the inner membrane that drives transmembrane transport and the ATP synthase. Cytochrome c oxidase is the component of the respiratory chain that catalyzes the reduction of oxygen to water. Electrons originating from reduced cytochrome c in the intermembrane space (IMS) are transferred via the dinuclear copper A center (CU(A)) of subunit 2 and heme A of subunit 1 to the active site in subunit 1, a binuclear center (BNC) formed by heme A3 and copper B (CU(B)). The BNC reduces molecular oxygen to 2 water molecules using 4 electrons from cytochrome c in the IMS and 4 protons from the mitochondrial matrix.</text>
</comment>
<feature type="domain" description="Heme-copper oxidase subunit III family profile" evidence="10">
    <location>
        <begin position="3"/>
        <end position="260"/>
    </location>
</feature>
<sequence>MNYNHNYHLVNFSPWPLMSAMSVMILLIGAIKMFNQKYLILNLLGMMITLIIMFQWWRDIIRESTFQGLHSYNVFFSMKLGMILFIVSEILFFISLFWSFFHLSLIQYIETGMIWPPTKIISFNPFLIPMLNTIILLSSGISITWSHHSLINNNFNQFMKSIMITVLLGIYFSILQMYEYKEAEFNISDSSYGSIFFLATGFHGIHVIIGTNFIMICLIRNLKIHFNKNHHFGFEAAAWYWHFVDIVWLFLYISIYWWSN</sequence>
<organism evidence="11">
    <name type="scientific">Diptera sp. 53 LC-2017</name>
    <dbReference type="NCBI Taxonomy" id="2030330"/>
    <lineage>
        <taxon>Eukaryota</taxon>
        <taxon>Metazoa</taxon>
        <taxon>Ecdysozoa</taxon>
        <taxon>Arthropoda</taxon>
        <taxon>Hexapoda</taxon>
        <taxon>Insecta</taxon>
        <taxon>Pterygota</taxon>
        <taxon>Neoptera</taxon>
        <taxon>Endopterygota</taxon>
        <taxon>Diptera</taxon>
    </lineage>
</organism>
<keyword evidence="7 9" id="KW-0472">Membrane</keyword>
<keyword evidence="5" id="KW-1278">Translocase</keyword>
<evidence type="ECO:0000256" key="1">
    <source>
        <dbReference type="ARBA" id="ARBA00004141"/>
    </source>
</evidence>
<dbReference type="InterPro" id="IPR024791">
    <property type="entry name" value="Cyt_c/ubiquinol_Oxase_su3"/>
</dbReference>
<dbReference type="PANTHER" id="PTHR11403">
    <property type="entry name" value="CYTOCHROME C OXIDASE SUBUNIT III"/>
    <property type="match status" value="1"/>
</dbReference>
<comment type="similarity">
    <text evidence="2 8">Belongs to the cytochrome c oxidase subunit 3 family.</text>
</comment>
<keyword evidence="6 9" id="KW-1133">Transmembrane helix</keyword>
<evidence type="ECO:0000256" key="9">
    <source>
        <dbReference type="SAM" id="Phobius"/>
    </source>
</evidence>
<keyword evidence="4 8" id="KW-0812">Transmembrane</keyword>
<evidence type="ECO:0000259" key="10">
    <source>
        <dbReference type="PROSITE" id="PS50253"/>
    </source>
</evidence>
<dbReference type="PROSITE" id="PS50253">
    <property type="entry name" value="COX3"/>
    <property type="match status" value="1"/>
</dbReference>
<dbReference type="FunFam" id="1.20.120.80:FF:000002">
    <property type="entry name" value="Cytochrome c oxidase subunit 3"/>
    <property type="match status" value="1"/>
</dbReference>
<dbReference type="GO" id="GO:0005739">
    <property type="term" value="C:mitochondrion"/>
    <property type="evidence" value="ECO:0007669"/>
    <property type="project" value="TreeGrafter"/>
</dbReference>
<dbReference type="GO" id="GO:0016020">
    <property type="term" value="C:membrane"/>
    <property type="evidence" value="ECO:0007669"/>
    <property type="project" value="UniProtKB-SubCell"/>
</dbReference>
<protein>
    <recommendedName>
        <fullName evidence="3 8">Cytochrome c oxidase subunit 3</fullName>
    </recommendedName>
</protein>
<dbReference type="InterPro" id="IPR013833">
    <property type="entry name" value="Cyt_c_oxidase_su3_a-hlx"/>
</dbReference>
<gene>
    <name evidence="11" type="primary">cox3</name>
</gene>
<dbReference type="AlphaFoldDB" id="A0A2D1CR40"/>
<dbReference type="PANTHER" id="PTHR11403:SF7">
    <property type="entry name" value="CYTOCHROME C OXIDASE SUBUNIT 3"/>
    <property type="match status" value="1"/>
</dbReference>
<evidence type="ECO:0000256" key="3">
    <source>
        <dbReference type="ARBA" id="ARBA00015944"/>
    </source>
</evidence>
<evidence type="ECO:0000256" key="4">
    <source>
        <dbReference type="ARBA" id="ARBA00022692"/>
    </source>
</evidence>
<evidence type="ECO:0000256" key="8">
    <source>
        <dbReference type="RuleBase" id="RU003375"/>
    </source>
</evidence>
<geneLocation type="mitochondrion" evidence="11"/>